<organism evidence="2 3">
    <name type="scientific">Phycomyces blakesleeanus (strain ATCC 8743b / DSM 1359 / FGSC 10004 / NBRC 33097 / NRRL 1555)</name>
    <dbReference type="NCBI Taxonomy" id="763407"/>
    <lineage>
        <taxon>Eukaryota</taxon>
        <taxon>Fungi</taxon>
        <taxon>Fungi incertae sedis</taxon>
        <taxon>Mucoromycota</taxon>
        <taxon>Mucoromycotina</taxon>
        <taxon>Mucoromycetes</taxon>
        <taxon>Mucorales</taxon>
        <taxon>Phycomycetaceae</taxon>
        <taxon>Phycomyces</taxon>
    </lineage>
</organism>
<proteinExistence type="predicted"/>
<dbReference type="Proteomes" id="UP000077315">
    <property type="component" value="Unassembled WGS sequence"/>
</dbReference>
<keyword evidence="1" id="KW-0812">Transmembrane</keyword>
<evidence type="ECO:0000313" key="2">
    <source>
        <dbReference type="EMBL" id="OAD80884.1"/>
    </source>
</evidence>
<dbReference type="EMBL" id="KV440971">
    <property type="protein sequence ID" value="OAD80884.1"/>
    <property type="molecule type" value="Genomic_DNA"/>
</dbReference>
<feature type="transmembrane region" description="Helical" evidence="1">
    <location>
        <begin position="61"/>
        <end position="81"/>
    </location>
</feature>
<dbReference type="GeneID" id="28999844"/>
<keyword evidence="1" id="KW-1133">Transmembrane helix</keyword>
<dbReference type="InParanoid" id="A0A167R5D4"/>
<gene>
    <name evidence="2" type="ORF">PHYBLDRAFT_184462</name>
</gene>
<keyword evidence="3" id="KW-1185">Reference proteome</keyword>
<feature type="transmembrane region" description="Helical" evidence="1">
    <location>
        <begin position="87"/>
        <end position="105"/>
    </location>
</feature>
<dbReference type="OrthoDB" id="2247939at2759"/>
<dbReference type="RefSeq" id="XP_018298924.1">
    <property type="nucleotide sequence ID" value="XM_018438938.1"/>
</dbReference>
<accession>A0A167R5D4</accession>
<evidence type="ECO:0000313" key="3">
    <source>
        <dbReference type="Proteomes" id="UP000077315"/>
    </source>
</evidence>
<protein>
    <submittedName>
        <fullName evidence="2">Uncharacterized protein</fullName>
    </submittedName>
</protein>
<name>A0A167R5D4_PHYB8</name>
<reference evidence="3" key="1">
    <citation type="submission" date="2015-06" db="EMBL/GenBank/DDBJ databases">
        <title>Expansion of signal transduction pathways in fungi by whole-genome duplication.</title>
        <authorList>
            <consortium name="DOE Joint Genome Institute"/>
            <person name="Corrochano L.M."/>
            <person name="Kuo A."/>
            <person name="Marcet-Houben M."/>
            <person name="Polaino S."/>
            <person name="Salamov A."/>
            <person name="Villalobos J.M."/>
            <person name="Alvarez M.I."/>
            <person name="Avalos J."/>
            <person name="Benito E.P."/>
            <person name="Benoit I."/>
            <person name="Burger G."/>
            <person name="Camino L.P."/>
            <person name="Canovas D."/>
            <person name="Cerda-Olmedo E."/>
            <person name="Cheng J.-F."/>
            <person name="Dominguez A."/>
            <person name="Elias M."/>
            <person name="Eslava A.P."/>
            <person name="Glaser F."/>
            <person name="Grimwood J."/>
            <person name="Gutierrez G."/>
            <person name="Heitman J."/>
            <person name="Henrissat B."/>
            <person name="Iturriaga E.A."/>
            <person name="Lang B.F."/>
            <person name="Lavin J.L."/>
            <person name="Lee S."/>
            <person name="Li W."/>
            <person name="Lindquist E."/>
            <person name="Lopez-Garcia S."/>
            <person name="Luque E.M."/>
            <person name="Marcos A.T."/>
            <person name="Martin J."/>
            <person name="McCluskey K."/>
            <person name="Medina H.R."/>
            <person name="Miralles-Duran A."/>
            <person name="Miyazaki A."/>
            <person name="Munoz-Torres E."/>
            <person name="Oguiza J.A."/>
            <person name="Ohm R."/>
            <person name="Olmedo M."/>
            <person name="Orejas M."/>
            <person name="Ortiz-Castellanos L."/>
            <person name="Pisabarro A.G."/>
            <person name="Rodriguez-Romero J."/>
            <person name="Ruiz-Herrera J."/>
            <person name="Ruiz-Vazquez R."/>
            <person name="Sanz C."/>
            <person name="Schackwitz W."/>
            <person name="Schmutz J."/>
            <person name="Shahriari M."/>
            <person name="Shelest E."/>
            <person name="Silva-Franco F."/>
            <person name="Soanes D."/>
            <person name="Syed K."/>
            <person name="Tagua V.G."/>
            <person name="Talbot N.J."/>
            <person name="Thon M."/>
            <person name="De vries R.P."/>
            <person name="Wiebenga A."/>
            <person name="Yadav J.S."/>
            <person name="Braun E.L."/>
            <person name="Baker S."/>
            <person name="Garre V."/>
            <person name="Horwitz B."/>
            <person name="Torres-Martinez S."/>
            <person name="Idnurm A."/>
            <person name="Herrera-Estrella A."/>
            <person name="Gabaldon T."/>
            <person name="Grigoriev I.V."/>
        </authorList>
    </citation>
    <scope>NUCLEOTIDE SEQUENCE [LARGE SCALE GENOMIC DNA]</scope>
    <source>
        <strain evidence="3">NRRL 1555(-)</strain>
    </source>
</reference>
<dbReference type="VEuPathDB" id="FungiDB:PHYBLDRAFT_184462"/>
<sequence length="264" mass="29646">MVALATVSVLSRRWRPPTLCSITLEQHPNIFQIVPKDLFDARIDSLDIFVRTSCPSIHLEYYVYVFTVACVVCSAAFSLAARSAGISMWYPLLLLLIPAGLNIWTNQRRSGLIDRIRSFERALKKTLKEFTKLDTAAHRIKWCVRRPNERDPLTPAERVGLFCLLIEVVDVDSEMEQESLPPYQAAVDFTNSNTMNGILVPSDCLPPSYTEITPLPSAVYQRPLPLVTPASSTSPIAPIPAQLYPRRHEPVALMQTPVASHNQY</sequence>
<dbReference type="AlphaFoldDB" id="A0A167R5D4"/>
<keyword evidence="1" id="KW-0472">Membrane</keyword>
<evidence type="ECO:0000256" key="1">
    <source>
        <dbReference type="SAM" id="Phobius"/>
    </source>
</evidence>